<dbReference type="KEGG" id="vg:26637248"/>
<evidence type="ECO:0000313" key="1">
    <source>
        <dbReference type="EMBL" id="AJD82715.1"/>
    </source>
</evidence>
<dbReference type="GeneID" id="26637248"/>
<evidence type="ECO:0000313" key="2">
    <source>
        <dbReference type="Proteomes" id="UP000031719"/>
    </source>
</evidence>
<dbReference type="OrthoDB" id="4055at10239"/>
<dbReference type="EMBL" id="KP233880">
    <property type="protein sequence ID" value="AJD82715.1"/>
    <property type="molecule type" value="Genomic_DNA"/>
</dbReference>
<sequence length="374" mass="43554">MAASTRPPRFLRPTRVSSSVAAPSKRALVISLGTPWGYCWLTQPRRNKMARLKYAMNHGNSLVMMTSSSCFGALEAKYFSNWNGWFYIQARRTPKYIRQMNKMFADITLTVANTKVKVPKIHHWRMGSKAKSAPWNRFPNQKVFTDDRMWGNDYVCGIYMNPRTTTPEVWYPVVKLLFKWVSSGAFDWEEEAHLELADKHGFLLSYVAMSCYNLMANGYTEHPLRNVHGKVWKPEAVERLLKGDWEMPKVEDQGTYGRWMKQEDGTWDFILGVTPTYYGFNKEKIESMRKTMDKEFQITIYPQPCYLGKWEDSHWPFFQGNKLLPQHVPSVKNAGERIELIPPHLSRPMNGARKEAFLPQLHIVCQHLKKLMGD</sequence>
<reference evidence="1 2" key="1">
    <citation type="submission" date="2014-12" db="EMBL/GenBank/DDBJ databases">
        <authorList>
            <person name="Magill D.J."/>
            <person name="Shaburova O.V."/>
            <person name="Chesnokova E.N."/>
            <person name="Pleteneva E.A."/>
            <person name="Krylov V.N."/>
            <person name="Kulakov L.A."/>
        </authorList>
    </citation>
    <scope>NUCLEOTIDE SEQUENCE [LARGE SCALE GENOMIC DNA]</scope>
</reference>
<keyword evidence="2" id="KW-1185">Reference proteome</keyword>
<protein>
    <submittedName>
        <fullName evidence="1">Uncharacterized protein</fullName>
    </submittedName>
</protein>
<gene>
    <name evidence="1" type="ORF">PhiCHU_22</name>
</gene>
<organism evidence="1 2">
    <name type="scientific">Pseudomonas phage PhiCHU</name>
    <dbReference type="NCBI Taxonomy" id="1589273"/>
    <lineage>
        <taxon>Viruses</taxon>
        <taxon>Duplodnaviria</taxon>
        <taxon>Heunggongvirae</taxon>
        <taxon>Uroviricota</taxon>
        <taxon>Caudoviricetes</taxon>
        <taxon>Bruynoghevirus</taxon>
        <taxon>Bruynoghevirus CHU</taxon>
    </lineage>
</organism>
<name>A0A0B5A4S1_9CAUD</name>
<proteinExistence type="predicted"/>
<accession>A0A0B5A4S1</accession>
<dbReference type="Proteomes" id="UP000031719">
    <property type="component" value="Segment"/>
</dbReference>
<dbReference type="RefSeq" id="YP_009210805.1">
    <property type="nucleotide sequence ID" value="NC_028933.1"/>
</dbReference>